<feature type="region of interest" description="Disordered" evidence="1">
    <location>
        <begin position="78"/>
        <end position="107"/>
    </location>
</feature>
<dbReference type="AlphaFoldDB" id="A0A0H5RD47"/>
<accession>A0A0H5RD47</accession>
<reference evidence="2" key="1">
    <citation type="submission" date="2015-04" db="EMBL/GenBank/DDBJ databases">
        <title>The genome sequence of the plant pathogenic Rhizarian Plasmodiophora brassicae reveals insights in its biotrophic life cycle and the origin of chitin synthesis.</title>
        <authorList>
            <person name="Schwelm A."/>
            <person name="Fogelqvist J."/>
            <person name="Knaust A."/>
            <person name="Julke S."/>
            <person name="Lilja T."/>
            <person name="Dhandapani V."/>
            <person name="Bonilla-Rosso G."/>
            <person name="Karlsson M."/>
            <person name="Shevchenko A."/>
            <person name="Choi S.R."/>
            <person name="Kim H.G."/>
            <person name="Park J.Y."/>
            <person name="Lim Y.P."/>
            <person name="Ludwig-Muller J."/>
            <person name="Dixelius C."/>
        </authorList>
    </citation>
    <scope>NUCLEOTIDE SEQUENCE</scope>
    <source>
        <tissue evidence="2">Potato root galls</tissue>
    </source>
</reference>
<feature type="non-terminal residue" evidence="2">
    <location>
        <position position="126"/>
    </location>
</feature>
<protein>
    <submittedName>
        <fullName evidence="2">Uncharacterized protein</fullName>
    </submittedName>
</protein>
<proteinExistence type="predicted"/>
<name>A0A0H5RD47_9EUKA</name>
<organism evidence="2">
    <name type="scientific">Spongospora subterranea</name>
    <dbReference type="NCBI Taxonomy" id="70186"/>
    <lineage>
        <taxon>Eukaryota</taxon>
        <taxon>Sar</taxon>
        <taxon>Rhizaria</taxon>
        <taxon>Endomyxa</taxon>
        <taxon>Phytomyxea</taxon>
        <taxon>Plasmodiophorida</taxon>
        <taxon>Plasmodiophoridae</taxon>
        <taxon>Spongospora</taxon>
    </lineage>
</organism>
<evidence type="ECO:0000313" key="2">
    <source>
        <dbReference type="EMBL" id="CRZ12185.1"/>
    </source>
</evidence>
<evidence type="ECO:0000256" key="1">
    <source>
        <dbReference type="SAM" id="MobiDB-lite"/>
    </source>
</evidence>
<sequence>MNSRGGTSNFQRKAKQTITVDFQINPIADLQPNSESKQLQIPTCKQLCSPESSNNMLGARYVRSEMVVTFWGAAKPAQEELNRDKLPPPGQDSKNSDEWNKSKRKCSPSLCDFENYIFGVFFVSYT</sequence>
<dbReference type="EMBL" id="HACM01011743">
    <property type="protein sequence ID" value="CRZ12185.1"/>
    <property type="molecule type" value="Transcribed_RNA"/>
</dbReference>